<keyword evidence="2" id="KW-1185">Reference proteome</keyword>
<reference evidence="1" key="2">
    <citation type="submission" date="2020-09" db="EMBL/GenBank/DDBJ databases">
        <authorList>
            <person name="Sun Q."/>
            <person name="Ohkuma M."/>
        </authorList>
    </citation>
    <scope>NUCLEOTIDE SEQUENCE</scope>
    <source>
        <strain evidence="1">JCM 4490</strain>
    </source>
</reference>
<protein>
    <submittedName>
        <fullName evidence="1">Uncharacterized protein</fullName>
    </submittedName>
</protein>
<evidence type="ECO:0000313" key="2">
    <source>
        <dbReference type="Proteomes" id="UP000620224"/>
    </source>
</evidence>
<accession>A0A918MQB8</accession>
<proteinExistence type="predicted"/>
<dbReference type="EMBL" id="BMUE01000003">
    <property type="protein sequence ID" value="GGW44015.1"/>
    <property type="molecule type" value="Genomic_DNA"/>
</dbReference>
<name>A0A918MQB8_9ACTN</name>
<organism evidence="1 2">
    <name type="scientific">Streptomyces lucensis JCM 4490</name>
    <dbReference type="NCBI Taxonomy" id="1306176"/>
    <lineage>
        <taxon>Bacteria</taxon>
        <taxon>Bacillati</taxon>
        <taxon>Actinomycetota</taxon>
        <taxon>Actinomycetes</taxon>
        <taxon>Kitasatosporales</taxon>
        <taxon>Streptomycetaceae</taxon>
        <taxon>Streptomyces</taxon>
    </lineage>
</organism>
<dbReference type="AlphaFoldDB" id="A0A918MQB8"/>
<comment type="caution">
    <text evidence="1">The sequence shown here is derived from an EMBL/GenBank/DDBJ whole genome shotgun (WGS) entry which is preliminary data.</text>
</comment>
<sequence length="72" mass="7260">MGQCPVGGQFCSKVGPCHRCGTASGDVLSVCIRAPRNGASNTGASSPETRFRALFILAPDRPDGGGRGAGPE</sequence>
<gene>
    <name evidence="1" type="ORF">GCM10010503_20890</name>
</gene>
<reference evidence="1" key="1">
    <citation type="journal article" date="2014" name="Int. J. Syst. Evol. Microbiol.">
        <title>Complete genome sequence of Corynebacterium casei LMG S-19264T (=DSM 44701T), isolated from a smear-ripened cheese.</title>
        <authorList>
            <consortium name="US DOE Joint Genome Institute (JGI-PGF)"/>
            <person name="Walter F."/>
            <person name="Albersmeier A."/>
            <person name="Kalinowski J."/>
            <person name="Ruckert C."/>
        </authorList>
    </citation>
    <scope>NUCLEOTIDE SEQUENCE</scope>
    <source>
        <strain evidence="1">JCM 4490</strain>
    </source>
</reference>
<dbReference type="Proteomes" id="UP000620224">
    <property type="component" value="Unassembled WGS sequence"/>
</dbReference>
<evidence type="ECO:0000313" key="1">
    <source>
        <dbReference type="EMBL" id="GGW44015.1"/>
    </source>
</evidence>